<keyword evidence="4" id="KW-0067">ATP-binding</keyword>
<dbReference type="NCBIfam" id="NF008292">
    <property type="entry name" value="PRK11072.1"/>
    <property type="match status" value="1"/>
</dbReference>
<dbReference type="InterPro" id="IPR043519">
    <property type="entry name" value="NT_sf"/>
</dbReference>
<organism evidence="9">
    <name type="scientific">hydrothermal vent metagenome</name>
    <dbReference type="NCBI Taxonomy" id="652676"/>
    <lineage>
        <taxon>unclassified sequences</taxon>
        <taxon>metagenomes</taxon>
        <taxon>ecological metagenomes</taxon>
    </lineage>
</organism>
<dbReference type="GO" id="GO:0000820">
    <property type="term" value="P:regulation of glutamine family amino acid metabolic process"/>
    <property type="evidence" value="ECO:0007669"/>
    <property type="project" value="TreeGrafter"/>
</dbReference>
<dbReference type="FunFam" id="1.20.120.330:FF:000005">
    <property type="entry name" value="Bifunctional glutamine synthetase adenylyltransferase/adenylyl-removing enzyme"/>
    <property type="match status" value="1"/>
</dbReference>
<feature type="domain" description="PII-uridylyltransferase/Glutamine-synthetase adenylyltransferase" evidence="8">
    <location>
        <begin position="849"/>
        <end position="921"/>
    </location>
</feature>
<evidence type="ECO:0000259" key="7">
    <source>
        <dbReference type="Pfam" id="PF03710"/>
    </source>
</evidence>
<keyword evidence="5" id="KW-0460">Magnesium</keyword>
<gene>
    <name evidence="9" type="ORF">MNBD_GAMMA26-1605</name>
</gene>
<dbReference type="AlphaFoldDB" id="A0A3B1BH84"/>
<proteinExistence type="inferred from homology"/>
<dbReference type="PANTHER" id="PTHR30621:SF0">
    <property type="entry name" value="BIFUNCTIONAL GLUTAMINE SYNTHETASE ADENYLYLTRANSFERASE_ADENYLYL-REMOVING ENZYME"/>
    <property type="match status" value="1"/>
</dbReference>
<dbReference type="InterPro" id="IPR005190">
    <property type="entry name" value="GlnE_rpt_dom"/>
</dbReference>
<evidence type="ECO:0000256" key="6">
    <source>
        <dbReference type="ARBA" id="ARBA00023268"/>
    </source>
</evidence>
<evidence type="ECO:0000256" key="3">
    <source>
        <dbReference type="ARBA" id="ARBA00022741"/>
    </source>
</evidence>
<reference evidence="9" key="1">
    <citation type="submission" date="2018-06" db="EMBL/GenBank/DDBJ databases">
        <authorList>
            <person name="Zhirakovskaya E."/>
        </authorList>
    </citation>
    <scope>NUCLEOTIDE SEQUENCE</scope>
</reference>
<dbReference type="HAMAP" id="MF_00802">
    <property type="entry name" value="GlnE"/>
    <property type="match status" value="1"/>
</dbReference>
<feature type="domain" description="Glutamate-ammonia ligase adenylyltransferase repeated" evidence="7">
    <location>
        <begin position="561"/>
        <end position="813"/>
    </location>
</feature>
<dbReference type="Gene3D" id="1.20.120.1510">
    <property type="match status" value="1"/>
</dbReference>
<dbReference type="Gene3D" id="1.10.4050.10">
    <property type="entry name" value="Glutamine synthase adenylyltransferase GlnE"/>
    <property type="match status" value="1"/>
</dbReference>
<dbReference type="PANTHER" id="PTHR30621">
    <property type="entry name" value="GLUTAMINE SYNTHETASE ADENYLYLTRANSFERASE"/>
    <property type="match status" value="1"/>
</dbReference>
<dbReference type="Gene3D" id="1.20.120.330">
    <property type="entry name" value="Nucleotidyltransferases domain 2"/>
    <property type="match status" value="2"/>
</dbReference>
<evidence type="ECO:0000256" key="4">
    <source>
        <dbReference type="ARBA" id="ARBA00022840"/>
    </source>
</evidence>
<dbReference type="Pfam" id="PF03710">
    <property type="entry name" value="GlnE"/>
    <property type="match status" value="2"/>
</dbReference>
<keyword evidence="2 9" id="KW-0548">Nucleotidyltransferase</keyword>
<dbReference type="GO" id="GO:0016874">
    <property type="term" value="F:ligase activity"/>
    <property type="evidence" value="ECO:0007669"/>
    <property type="project" value="UniProtKB-KW"/>
</dbReference>
<dbReference type="SUPFAM" id="SSF81593">
    <property type="entry name" value="Nucleotidyltransferase substrate binding subunit/domain"/>
    <property type="match status" value="2"/>
</dbReference>
<keyword evidence="6" id="KW-0511">Multifunctional enzyme</keyword>
<dbReference type="GO" id="GO:0005524">
    <property type="term" value="F:ATP binding"/>
    <property type="evidence" value="ECO:0007669"/>
    <property type="project" value="UniProtKB-KW"/>
</dbReference>
<evidence type="ECO:0000256" key="1">
    <source>
        <dbReference type="ARBA" id="ARBA00022679"/>
    </source>
</evidence>
<evidence type="ECO:0000256" key="2">
    <source>
        <dbReference type="ARBA" id="ARBA00022695"/>
    </source>
</evidence>
<protein>
    <submittedName>
        <fullName evidence="9">Glutamate-ammonia-ligase adenylyltransferase</fullName>
        <ecNumber evidence="9">2.7.7.42</ecNumber>
    </submittedName>
</protein>
<dbReference type="GO" id="GO:0008882">
    <property type="term" value="F:[glutamate-ammonia-ligase] adenylyltransferase activity"/>
    <property type="evidence" value="ECO:0007669"/>
    <property type="project" value="UniProtKB-EC"/>
</dbReference>
<evidence type="ECO:0000259" key="8">
    <source>
        <dbReference type="Pfam" id="PF08335"/>
    </source>
</evidence>
<dbReference type="InterPro" id="IPR013546">
    <property type="entry name" value="PII_UdlTrfase/GS_AdlTrfase"/>
</dbReference>
<keyword evidence="9" id="KW-0436">Ligase</keyword>
<dbReference type="Gene3D" id="3.30.460.10">
    <property type="entry name" value="Beta Polymerase, domain 2"/>
    <property type="match status" value="2"/>
</dbReference>
<evidence type="ECO:0000313" key="9">
    <source>
        <dbReference type="EMBL" id="VAX05535.1"/>
    </source>
</evidence>
<dbReference type="InterPro" id="IPR023057">
    <property type="entry name" value="GlnE"/>
</dbReference>
<name>A0A3B1BH84_9ZZZZ</name>
<dbReference type="FunFam" id="3.30.460.10:FF:000009">
    <property type="entry name" value="Bifunctional glutamine synthetase adenylyltransferase/adenylyl-removing enzyme"/>
    <property type="match status" value="2"/>
</dbReference>
<accession>A0A3B1BH84</accession>
<dbReference type="GO" id="GO:0005829">
    <property type="term" value="C:cytosol"/>
    <property type="evidence" value="ECO:0007669"/>
    <property type="project" value="TreeGrafter"/>
</dbReference>
<keyword evidence="1 9" id="KW-0808">Transferase</keyword>
<dbReference type="SUPFAM" id="SSF81301">
    <property type="entry name" value="Nucleotidyltransferase"/>
    <property type="match status" value="2"/>
</dbReference>
<keyword evidence="3" id="KW-0547">Nucleotide-binding</keyword>
<evidence type="ECO:0000256" key="5">
    <source>
        <dbReference type="ARBA" id="ARBA00022842"/>
    </source>
</evidence>
<dbReference type="CDD" id="cd05401">
    <property type="entry name" value="NT_GlnE_GlnD_like"/>
    <property type="match status" value="2"/>
</dbReference>
<dbReference type="Pfam" id="PF08335">
    <property type="entry name" value="GlnD_UR_UTase"/>
    <property type="match status" value="2"/>
</dbReference>
<dbReference type="EMBL" id="UOFX01000006">
    <property type="protein sequence ID" value="VAX05535.1"/>
    <property type="molecule type" value="Genomic_DNA"/>
</dbReference>
<dbReference type="EC" id="2.7.7.42" evidence="9"/>
<feature type="domain" description="PII-uridylyltransferase/Glutamine-synthetase adenylyltransferase" evidence="8">
    <location>
        <begin position="307"/>
        <end position="446"/>
    </location>
</feature>
<feature type="domain" description="Glutamate-ammonia ligase adenylyltransferase repeated" evidence="7">
    <location>
        <begin position="40"/>
        <end position="284"/>
    </location>
</feature>
<sequence length="953" mass="108357">MTENLQQTLADGVDWQWQAWQELAQQNGIATPDNPTFVATLKQVWEASDYVVQSCLRDPALLNQLLENSDLSSNYLEGRMAKLLQQRLTEVKDEPSLAQELRLFRRYQMVRIIWRDLTCVAPLSETLEDLSALAGACIDEALNKLYDWACVELGTPRDAEGVQQRLVVLGMGKLGARELNLSSDIDLIFSFPAHGEVEGARRSLSNEQFFTRLCQRLVQALNQRDANGFVFRVDVRLRPFGDSGPLVMSFAAMEDYYQSQAREWERYAMIKARVVAGDQDAGSELMAMLKPFVYRRYLDFSVIESIRSMKRLISQELKRKGMAENIKLGYGGIREIEFIGQVFQLVRGGRDPELQIRPILLVLQRLGNKNLLPSYVVRELTEAYIFLRRTENRLQAWQDKQTHSLPGNELGQLRLARAMGFEGWGRFYKELEQHRQRVHGQFDQVFAAPQAEESGGQQVLVALWQDKLEADEACEVLDGIGFKQPAETLQRLSNLRSSHACQALGERGGQRMEQLMPLLLEATGQADEADQALQRLVPLIEAIARRTAYIALLVERPLALSQLVRLSSQSLLISQQLVRHPLLLDELLDPRRLYAPLHRSDLDAELNNLLAPLDQDDLEQQMERLRQFAQSNMLRVAAADITGAIPLMVVSDYLTEIAEVITARVLQLAWEQMTATYGRPADILGEETGFAVIGYGKMGGIELGYGSDLDIIFLHGSQNANAMTDGNRPVGNDVFYIRMGQRMIHMFTTRTPSGMLYETDMRLRPNGNSGMLVSSLATFEHYQKQEAWTWEHQALLRARAVAGDEAVVAEFQRVRREVLSRERDADKLRIEVADMRRKMRGSLDKTKPGAFDLKQGCGGIADIEFMVQYAVLRWAHKYPDLLDWTDNIRLLETLSRHQLLAGETVDKLTGAYRTLRAVYHRKSLQDISALVPDDQLIEEREVVKDVWRTLMED</sequence>